<comment type="caution">
    <text evidence="1">The sequence shown here is derived from an EMBL/GenBank/DDBJ whole genome shotgun (WGS) entry which is preliminary data.</text>
</comment>
<proteinExistence type="predicted"/>
<dbReference type="PANTHER" id="PTHR13222">
    <property type="entry name" value="RB1-INDUCIBLE COILED-COIL"/>
    <property type="match status" value="1"/>
</dbReference>
<dbReference type="GO" id="GO:0061723">
    <property type="term" value="P:glycophagy"/>
    <property type="evidence" value="ECO:0007669"/>
    <property type="project" value="TreeGrafter"/>
</dbReference>
<dbReference type="GO" id="GO:0034045">
    <property type="term" value="C:phagophore assembly site membrane"/>
    <property type="evidence" value="ECO:0007669"/>
    <property type="project" value="TreeGrafter"/>
</dbReference>
<dbReference type="GO" id="GO:0060090">
    <property type="term" value="F:molecular adaptor activity"/>
    <property type="evidence" value="ECO:0007669"/>
    <property type="project" value="TreeGrafter"/>
</dbReference>
<organism evidence="1 2">
    <name type="scientific">Diploptera punctata</name>
    <name type="common">Pacific beetle cockroach</name>
    <dbReference type="NCBI Taxonomy" id="6984"/>
    <lineage>
        <taxon>Eukaryota</taxon>
        <taxon>Metazoa</taxon>
        <taxon>Ecdysozoa</taxon>
        <taxon>Arthropoda</taxon>
        <taxon>Hexapoda</taxon>
        <taxon>Insecta</taxon>
        <taxon>Pterygota</taxon>
        <taxon>Neoptera</taxon>
        <taxon>Polyneoptera</taxon>
        <taxon>Dictyoptera</taxon>
        <taxon>Blattodea</taxon>
        <taxon>Blaberoidea</taxon>
        <taxon>Blaberidae</taxon>
        <taxon>Diplopterinae</taxon>
        <taxon>Diploptera</taxon>
    </lineage>
</organism>
<name>A0AAD7ZZN1_DIPPU</name>
<dbReference type="EMBL" id="JASPKZ010004946">
    <property type="protein sequence ID" value="KAJ9589365.1"/>
    <property type="molecule type" value="Genomic_DNA"/>
</dbReference>
<evidence type="ECO:0000313" key="1">
    <source>
        <dbReference type="EMBL" id="KAJ9589365.1"/>
    </source>
</evidence>
<evidence type="ECO:0000313" key="2">
    <source>
        <dbReference type="Proteomes" id="UP001233999"/>
    </source>
</evidence>
<keyword evidence="2" id="KW-1185">Reference proteome</keyword>
<feature type="non-terminal residue" evidence="1">
    <location>
        <position position="1"/>
    </location>
</feature>
<dbReference type="AlphaFoldDB" id="A0AAD7ZZN1"/>
<dbReference type="GO" id="GO:0034517">
    <property type="term" value="P:ribophagy"/>
    <property type="evidence" value="ECO:0007669"/>
    <property type="project" value="TreeGrafter"/>
</dbReference>
<dbReference type="GO" id="GO:1990316">
    <property type="term" value="C:Atg1/ULK1 kinase complex"/>
    <property type="evidence" value="ECO:0007669"/>
    <property type="project" value="TreeGrafter"/>
</dbReference>
<reference evidence="1" key="1">
    <citation type="journal article" date="2023" name="IScience">
        <title>Live-bearing cockroach genome reveals convergent evolutionary mechanisms linked to viviparity in insects and beyond.</title>
        <authorList>
            <person name="Fouks B."/>
            <person name="Harrison M.C."/>
            <person name="Mikhailova A.A."/>
            <person name="Marchal E."/>
            <person name="English S."/>
            <person name="Carruthers M."/>
            <person name="Jennings E.C."/>
            <person name="Chiamaka E.L."/>
            <person name="Frigard R.A."/>
            <person name="Pippel M."/>
            <person name="Attardo G.M."/>
            <person name="Benoit J.B."/>
            <person name="Bornberg-Bauer E."/>
            <person name="Tobe S.S."/>
        </authorList>
    </citation>
    <scope>NUCLEOTIDE SEQUENCE</scope>
    <source>
        <strain evidence="1">Stay&amp;Tobe</strain>
    </source>
</reference>
<dbReference type="GO" id="GO:0000422">
    <property type="term" value="P:autophagy of mitochondrion"/>
    <property type="evidence" value="ECO:0007669"/>
    <property type="project" value="TreeGrafter"/>
</dbReference>
<reference evidence="1" key="2">
    <citation type="submission" date="2023-05" db="EMBL/GenBank/DDBJ databases">
        <authorList>
            <person name="Fouks B."/>
        </authorList>
    </citation>
    <scope>NUCLEOTIDE SEQUENCE</scope>
    <source>
        <strain evidence="1">Stay&amp;Tobe</strain>
        <tissue evidence="1">Testes</tissue>
    </source>
</reference>
<dbReference type="GO" id="GO:0019901">
    <property type="term" value="F:protein kinase binding"/>
    <property type="evidence" value="ECO:0007669"/>
    <property type="project" value="TreeGrafter"/>
</dbReference>
<accession>A0AAD7ZZN1</accession>
<gene>
    <name evidence="1" type="ORF">L9F63_017417</name>
</gene>
<dbReference type="PANTHER" id="PTHR13222:SF1">
    <property type="entry name" value="RB1-INDUCIBLE COILED-COIL PROTEIN 1"/>
    <property type="match status" value="1"/>
</dbReference>
<protein>
    <submittedName>
        <fullName evidence="1">Uncharacterized protein</fullName>
    </submittedName>
</protein>
<dbReference type="Proteomes" id="UP001233999">
    <property type="component" value="Unassembled WGS sequence"/>
</dbReference>
<dbReference type="GO" id="GO:0061709">
    <property type="term" value="P:reticulophagy"/>
    <property type="evidence" value="ECO:0007669"/>
    <property type="project" value="TreeGrafter"/>
</dbReference>
<dbReference type="GO" id="GO:0034727">
    <property type="term" value="P:piecemeal microautophagy of the nucleus"/>
    <property type="evidence" value="ECO:0007669"/>
    <property type="project" value="TreeGrafter"/>
</dbReference>
<dbReference type="InterPro" id="IPR040040">
    <property type="entry name" value="ATG11"/>
</dbReference>
<dbReference type="GO" id="GO:0000045">
    <property type="term" value="P:autophagosome assembly"/>
    <property type="evidence" value="ECO:0007669"/>
    <property type="project" value="InterPro"/>
</dbReference>
<sequence length="186" mass="21293">MYVENEMSDVGTKIVLFNEKLKRLRRFVDGVQQVHLCPQMYVNAIGEVVRRRTFSQAFLMWASDLACQLLAVHNEEVARRKDFHSQFEGHFLNTLFPGMEDMPPPFATQSPAPFDLELPRLTMEDLESLQLQLPELTFNVSGPDLEIITHFFLVKSVTGTLKTEDKEEAAPLEDRLSVFGMSLCIQ</sequence>